<reference evidence="1" key="1">
    <citation type="journal article" date="2018" name="Genome Biol. Evol.">
        <title>Genomics and development of Lentinus tigrinus, a white-rot wood-decaying mushroom with dimorphic fruiting bodies.</title>
        <authorList>
            <person name="Wu B."/>
            <person name="Xu Z."/>
            <person name="Knudson A."/>
            <person name="Carlson A."/>
            <person name="Chen N."/>
            <person name="Kovaka S."/>
            <person name="LaButti K."/>
            <person name="Lipzen A."/>
            <person name="Pennachio C."/>
            <person name="Riley R."/>
            <person name="Schakwitz W."/>
            <person name="Umezawa K."/>
            <person name="Ohm R.A."/>
            <person name="Grigoriev I.V."/>
            <person name="Nagy L.G."/>
            <person name="Gibbons J."/>
            <person name="Hibbett D."/>
        </authorList>
    </citation>
    <scope>NUCLEOTIDE SEQUENCE [LARGE SCALE GENOMIC DNA]</scope>
    <source>
        <strain evidence="1">ALCF2SS1-6</strain>
    </source>
</reference>
<organism evidence="1 2">
    <name type="scientific">Lentinus tigrinus ALCF2SS1-6</name>
    <dbReference type="NCBI Taxonomy" id="1328759"/>
    <lineage>
        <taxon>Eukaryota</taxon>
        <taxon>Fungi</taxon>
        <taxon>Dikarya</taxon>
        <taxon>Basidiomycota</taxon>
        <taxon>Agaricomycotina</taxon>
        <taxon>Agaricomycetes</taxon>
        <taxon>Polyporales</taxon>
        <taxon>Polyporaceae</taxon>
        <taxon>Lentinus</taxon>
    </lineage>
</organism>
<name>A0A5C2S773_9APHY</name>
<dbReference type="STRING" id="1328759.A0A5C2S773"/>
<sequence length="110" mass="12170">MTLSEAFTHCQYIASKVLTLTPLPRLGAVAGWPDSELASAEEEVSVLHVQEEECEPWNSFAANEVEGQVATGYVDGTVSVYSYAPSPLSPLLKMKEHLILCMKWIKASWR</sequence>
<dbReference type="AlphaFoldDB" id="A0A5C2S773"/>
<evidence type="ECO:0000313" key="2">
    <source>
        <dbReference type="Proteomes" id="UP000313359"/>
    </source>
</evidence>
<gene>
    <name evidence="1" type="ORF">L227DRAFT_564422</name>
</gene>
<proteinExistence type="predicted"/>
<accession>A0A5C2S773</accession>
<protein>
    <submittedName>
        <fullName evidence="1">Uncharacterized protein</fullName>
    </submittedName>
</protein>
<dbReference type="Proteomes" id="UP000313359">
    <property type="component" value="Unassembled WGS sequence"/>
</dbReference>
<keyword evidence="2" id="KW-1185">Reference proteome</keyword>
<dbReference type="OrthoDB" id="3193353at2759"/>
<evidence type="ECO:0000313" key="1">
    <source>
        <dbReference type="EMBL" id="RPD58979.1"/>
    </source>
</evidence>
<dbReference type="EMBL" id="ML122272">
    <property type="protein sequence ID" value="RPD58979.1"/>
    <property type="molecule type" value="Genomic_DNA"/>
</dbReference>